<dbReference type="CDD" id="cd00336">
    <property type="entry name" value="Ribosomal_L22"/>
    <property type="match status" value="1"/>
</dbReference>
<sequence>MEATKPKAKAVARYVRIAPRKARLVIDLIRGKSVEEALAILRFTPRAASPIIEKVLRSAVANAEHNYDMDPQNLVVEKATVDEGPTMKRFRPRAMGRASRINKRTSHITVVVSEK</sequence>
<accession>A0A2T6BQ19</accession>
<comment type="function">
    <text evidence="10 13">This protein binds specifically to 23S rRNA; its binding is stimulated by other ribosomal proteins, e.g., L4, L17, and L20. It is important during the early stages of 50S assembly. It makes multiple contacts with different domains of the 23S rRNA in the assembled 50S subunit and ribosome.</text>
</comment>
<proteinExistence type="inferred from homology"/>
<dbReference type="InterPro" id="IPR001063">
    <property type="entry name" value="Ribosomal_uL22"/>
</dbReference>
<comment type="similarity">
    <text evidence="2 10 11">Belongs to the universal ribosomal protein uL22 family.</text>
</comment>
<evidence type="ECO:0000256" key="3">
    <source>
        <dbReference type="ARBA" id="ARBA00011838"/>
    </source>
</evidence>
<dbReference type="InterPro" id="IPR005727">
    <property type="entry name" value="Ribosomal_uL22_bac/chlpt-type"/>
</dbReference>
<dbReference type="HAMAP" id="MF_01331_B">
    <property type="entry name" value="Ribosomal_uL22_B"/>
    <property type="match status" value="1"/>
</dbReference>
<dbReference type="SUPFAM" id="SSF54843">
    <property type="entry name" value="Ribosomal protein L22"/>
    <property type="match status" value="1"/>
</dbReference>
<evidence type="ECO:0000256" key="11">
    <source>
        <dbReference type="RuleBase" id="RU004005"/>
    </source>
</evidence>
<reference evidence="14 15" key="1">
    <citation type="submission" date="2018-04" db="EMBL/GenBank/DDBJ databases">
        <title>Genomic Encyclopedia of Archaeal and Bacterial Type Strains, Phase II (KMG-II): from individual species to whole genera.</title>
        <authorList>
            <person name="Goeker M."/>
        </authorList>
    </citation>
    <scope>NUCLEOTIDE SEQUENCE [LARGE SCALE GENOMIC DNA]</scope>
    <source>
        <strain evidence="14 15">DSM 45787</strain>
    </source>
</reference>
<evidence type="ECO:0000256" key="13">
    <source>
        <dbReference type="RuleBase" id="RU004008"/>
    </source>
</evidence>
<dbReference type="InterPro" id="IPR018260">
    <property type="entry name" value="Ribosomal_uL22_CS"/>
</dbReference>
<keyword evidence="6 10" id="KW-0689">Ribosomal protein</keyword>
<evidence type="ECO:0000256" key="7">
    <source>
        <dbReference type="ARBA" id="ARBA00023274"/>
    </source>
</evidence>
<evidence type="ECO:0000256" key="8">
    <source>
        <dbReference type="ARBA" id="ARBA00025084"/>
    </source>
</evidence>
<dbReference type="GO" id="GO:0006412">
    <property type="term" value="P:translation"/>
    <property type="evidence" value="ECO:0007669"/>
    <property type="project" value="UniProtKB-UniRule"/>
</dbReference>
<comment type="subunit">
    <text evidence="3 10 12">Part of the 50S ribosomal subunit.</text>
</comment>
<dbReference type="FunFam" id="3.90.470.10:FF:000001">
    <property type="entry name" value="50S ribosomal protein L22"/>
    <property type="match status" value="1"/>
</dbReference>
<evidence type="ECO:0000313" key="15">
    <source>
        <dbReference type="Proteomes" id="UP000244240"/>
    </source>
</evidence>
<keyword evidence="5 10" id="KW-0694">RNA-binding</keyword>
<comment type="caution">
    <text evidence="14">The sequence shown here is derived from an EMBL/GenBank/DDBJ whole genome shotgun (WGS) entry which is preliminary data.</text>
</comment>
<evidence type="ECO:0000256" key="12">
    <source>
        <dbReference type="RuleBase" id="RU004006"/>
    </source>
</evidence>
<dbReference type="Pfam" id="PF00237">
    <property type="entry name" value="Ribosomal_L22"/>
    <property type="match status" value="1"/>
</dbReference>
<dbReference type="InterPro" id="IPR036394">
    <property type="entry name" value="Ribosomal_uL22_sf"/>
</dbReference>
<dbReference type="GO" id="GO:0003735">
    <property type="term" value="F:structural constituent of ribosome"/>
    <property type="evidence" value="ECO:0007669"/>
    <property type="project" value="InterPro"/>
</dbReference>
<keyword evidence="4 10" id="KW-0699">rRNA-binding</keyword>
<evidence type="ECO:0000256" key="2">
    <source>
        <dbReference type="ARBA" id="ARBA00009451"/>
    </source>
</evidence>
<evidence type="ECO:0000256" key="6">
    <source>
        <dbReference type="ARBA" id="ARBA00022980"/>
    </source>
</evidence>
<dbReference type="AlphaFoldDB" id="A0A2T6BQ19"/>
<comment type="function">
    <text evidence="8">This protein binds specifically to 23S rRNA; its binding is stimulated by other ribosomal proteins, e.g. L4, L17, and L20. It is important during the early stages of 50S assembly. It makes multiple contacts with different domains of the 23S rRNA in the assembled 50S subunit and ribosome.</text>
</comment>
<keyword evidence="15" id="KW-1185">Reference proteome</keyword>
<evidence type="ECO:0000256" key="9">
    <source>
        <dbReference type="ARBA" id="ARBA00035207"/>
    </source>
</evidence>
<keyword evidence="7 10" id="KW-0687">Ribonucleoprotein</keyword>
<dbReference type="EMBL" id="QBKR01000018">
    <property type="protein sequence ID" value="PTX58185.1"/>
    <property type="molecule type" value="Genomic_DNA"/>
</dbReference>
<dbReference type="NCBIfam" id="TIGR01044">
    <property type="entry name" value="rplV_bact"/>
    <property type="match status" value="1"/>
</dbReference>
<dbReference type="InterPro" id="IPR047867">
    <property type="entry name" value="Ribosomal_uL22_bac/org-type"/>
</dbReference>
<dbReference type="PANTHER" id="PTHR13501:SF8">
    <property type="entry name" value="LARGE RIBOSOMAL SUBUNIT PROTEIN UL22M"/>
    <property type="match status" value="1"/>
</dbReference>
<dbReference type="Proteomes" id="UP000244240">
    <property type="component" value="Unassembled WGS sequence"/>
</dbReference>
<evidence type="ECO:0000256" key="4">
    <source>
        <dbReference type="ARBA" id="ARBA00022730"/>
    </source>
</evidence>
<evidence type="ECO:0000256" key="1">
    <source>
        <dbReference type="ARBA" id="ARBA00003478"/>
    </source>
</evidence>
<evidence type="ECO:0000256" key="10">
    <source>
        <dbReference type="HAMAP-Rule" id="MF_01331"/>
    </source>
</evidence>
<evidence type="ECO:0000313" key="14">
    <source>
        <dbReference type="EMBL" id="PTX58185.1"/>
    </source>
</evidence>
<dbReference type="OrthoDB" id="9805969at2"/>
<name>A0A2T6BQ19_9BACL</name>
<dbReference type="PROSITE" id="PS00464">
    <property type="entry name" value="RIBOSOMAL_L22"/>
    <property type="match status" value="1"/>
</dbReference>
<comment type="function">
    <text evidence="1 10">The globular domain of the protein is located near the polypeptide exit tunnel on the outside of the subunit, while an extended beta-hairpin is found that lines the wall of the exit tunnel in the center of the 70S ribosome.</text>
</comment>
<organism evidence="14 15">
    <name type="scientific">Melghirimyces profundicolus</name>
    <dbReference type="NCBI Taxonomy" id="1242148"/>
    <lineage>
        <taxon>Bacteria</taxon>
        <taxon>Bacillati</taxon>
        <taxon>Bacillota</taxon>
        <taxon>Bacilli</taxon>
        <taxon>Bacillales</taxon>
        <taxon>Thermoactinomycetaceae</taxon>
        <taxon>Melghirimyces</taxon>
    </lineage>
</organism>
<gene>
    <name evidence="10" type="primary">rplV</name>
    <name evidence="14" type="ORF">C8P63_11859</name>
</gene>
<dbReference type="RefSeq" id="WP_108024834.1">
    <property type="nucleotide sequence ID" value="NZ_QBKR01000018.1"/>
</dbReference>
<dbReference type="GO" id="GO:0022625">
    <property type="term" value="C:cytosolic large ribosomal subunit"/>
    <property type="evidence" value="ECO:0007669"/>
    <property type="project" value="TreeGrafter"/>
</dbReference>
<protein>
    <recommendedName>
        <fullName evidence="9 10">Large ribosomal subunit protein uL22</fullName>
    </recommendedName>
</protein>
<evidence type="ECO:0000256" key="5">
    <source>
        <dbReference type="ARBA" id="ARBA00022884"/>
    </source>
</evidence>
<dbReference type="GO" id="GO:0019843">
    <property type="term" value="F:rRNA binding"/>
    <property type="evidence" value="ECO:0007669"/>
    <property type="project" value="UniProtKB-UniRule"/>
</dbReference>
<dbReference type="Gene3D" id="3.90.470.10">
    <property type="entry name" value="Ribosomal protein L22/L17"/>
    <property type="match status" value="1"/>
</dbReference>
<dbReference type="PANTHER" id="PTHR13501">
    <property type="entry name" value="CHLOROPLAST 50S RIBOSOMAL PROTEIN L22-RELATED"/>
    <property type="match status" value="1"/>
</dbReference>